<accession>A0A6J7XG43</accession>
<dbReference type="EMBL" id="LR798396">
    <property type="protein sequence ID" value="CAB5228803.1"/>
    <property type="molecule type" value="Genomic_DNA"/>
</dbReference>
<gene>
    <name evidence="1" type="ORF">UFOVP1544_32</name>
</gene>
<protein>
    <submittedName>
        <fullName evidence="1">Uncharacterized protein</fullName>
    </submittedName>
</protein>
<name>A0A6J7XG43_9CAUD</name>
<evidence type="ECO:0000313" key="1">
    <source>
        <dbReference type="EMBL" id="CAB5228803.1"/>
    </source>
</evidence>
<proteinExistence type="predicted"/>
<sequence>MTVNISPAGGVAAQFFTDDGIPLAGGKLYSYAASSSTPQTTYTDSTGGTARSNPIILNSAGRVGDGGEIWLTGNLAYKFILKDSTDVLIATYDNVSGIGDTTALLAFEALLAGSTGASLVGYLPATGPATTVQAALIALQEQDVNLTALASINGGQIAGLRNRIINGAMVTDQRNSGASQTITAGAALAYTVDRFYAYSTGANVTGQQVAGTSPNAYLYCFTGAASVTKIGFAQRIENINCQDLAGKTAKLSVDLSNGLLTTVTWTAYYANTANTFGSLASPTRTLISTGTFTVTSTLTRYNTSITIPSAATTGIEIELSVAAQVSGTWNIGNCQLELGSTATIFEQRSIGLELALCQRYYEYRNIITSTASANIAQGSWAAFKRATPTITLSIGVGTGAVVSALGVEGWYQSVNNSNNSASVLTASSEL</sequence>
<reference evidence="1" key="1">
    <citation type="submission" date="2020-05" db="EMBL/GenBank/DDBJ databases">
        <authorList>
            <person name="Chiriac C."/>
            <person name="Salcher M."/>
            <person name="Ghai R."/>
            <person name="Kavagutti S V."/>
        </authorList>
    </citation>
    <scope>NUCLEOTIDE SEQUENCE</scope>
</reference>
<organism evidence="1">
    <name type="scientific">uncultured Caudovirales phage</name>
    <dbReference type="NCBI Taxonomy" id="2100421"/>
    <lineage>
        <taxon>Viruses</taxon>
        <taxon>Duplodnaviria</taxon>
        <taxon>Heunggongvirae</taxon>
        <taxon>Uroviricota</taxon>
        <taxon>Caudoviricetes</taxon>
        <taxon>Peduoviridae</taxon>
        <taxon>Maltschvirus</taxon>
        <taxon>Maltschvirus maltsch</taxon>
    </lineage>
</organism>